<dbReference type="Proteomes" id="UP000001072">
    <property type="component" value="Unassembled WGS sequence"/>
</dbReference>
<protein>
    <recommendedName>
        <fullName evidence="3">F-box domain-containing protein</fullName>
    </recommendedName>
</protein>
<dbReference type="EMBL" id="GL883112">
    <property type="protein sequence ID" value="EGG05636.1"/>
    <property type="molecule type" value="Genomic_DNA"/>
</dbReference>
<dbReference type="GeneID" id="18923191"/>
<evidence type="ECO:0000313" key="2">
    <source>
        <dbReference type="Proteomes" id="UP000001072"/>
    </source>
</evidence>
<evidence type="ECO:0008006" key="3">
    <source>
        <dbReference type="Google" id="ProtNLM"/>
    </source>
</evidence>
<keyword evidence="2" id="KW-1185">Reference proteome</keyword>
<dbReference type="RefSeq" id="XP_007411125.1">
    <property type="nucleotide sequence ID" value="XM_007411063.1"/>
</dbReference>
<dbReference type="HOGENOM" id="CLU_547548_0_0_1"/>
<gene>
    <name evidence="1" type="ORF">MELLADRAFT_107505</name>
</gene>
<dbReference type="InParanoid" id="F4RQ11"/>
<dbReference type="KEGG" id="mlr:MELLADRAFT_107505"/>
<name>F4RQ11_MELLP</name>
<sequence length="498" mass="57925">MSCGRSASSRYFPDEVLEVLFDHILDFHSKSDPENHLFLQFRLVCQRWSYLILSKYLRTIIIHSPHQLENLLNNWANLSASSPDSSLTFSPVRRLEIGSIYHRKTLESCRFLGLYSPKTTVFGDLSNPNPEFHLGYLLRVLYKFRYRKPYYPSVCTVYGVIQLIKLLGENIKCLHLTFSDSFGFPQPLITSISNLSLLRSLSISHAQDPAFGRSEEGKSYEPNTLIDLLKSLTRLETLELGCGKGLPDFTDSNLRLPNLIQLKIVHQSKTSEIGILSFCKLIQNQIKVFEFSSLRGSEDHPKYFKKMLKCFQNQVEFIRIDSENFEFDLNDLISNLEFPKLKFYDPRLPLRTSDWSNLDKFKISLSNLLESEIVQELNTLVIGPYSDFMIDTPYGFAYHLKSLFKAWGLIKKKSGRLSRDLNRRENGPCRIPRNLKTIIFHKHHALGNTSIELILEDFREIGIELNCLTFHLESWKWFELVYCKLYWKGRAFRKVCLA</sequence>
<proteinExistence type="predicted"/>
<evidence type="ECO:0000313" key="1">
    <source>
        <dbReference type="EMBL" id="EGG05636.1"/>
    </source>
</evidence>
<dbReference type="AlphaFoldDB" id="F4RQ11"/>
<reference evidence="2" key="1">
    <citation type="journal article" date="2011" name="Proc. Natl. Acad. Sci. U.S.A.">
        <title>Obligate biotrophy features unraveled by the genomic analysis of rust fungi.</title>
        <authorList>
            <person name="Duplessis S."/>
            <person name="Cuomo C.A."/>
            <person name="Lin Y.-C."/>
            <person name="Aerts A."/>
            <person name="Tisserant E."/>
            <person name="Veneault-Fourrey C."/>
            <person name="Joly D.L."/>
            <person name="Hacquard S."/>
            <person name="Amselem J."/>
            <person name="Cantarel B.L."/>
            <person name="Chiu R."/>
            <person name="Coutinho P.M."/>
            <person name="Feau N."/>
            <person name="Field M."/>
            <person name="Frey P."/>
            <person name="Gelhaye E."/>
            <person name="Goldberg J."/>
            <person name="Grabherr M.G."/>
            <person name="Kodira C.D."/>
            <person name="Kohler A."/>
            <person name="Kuees U."/>
            <person name="Lindquist E.A."/>
            <person name="Lucas S.M."/>
            <person name="Mago R."/>
            <person name="Mauceli E."/>
            <person name="Morin E."/>
            <person name="Murat C."/>
            <person name="Pangilinan J.L."/>
            <person name="Park R."/>
            <person name="Pearson M."/>
            <person name="Quesneville H."/>
            <person name="Rouhier N."/>
            <person name="Sakthikumar S."/>
            <person name="Salamov A.A."/>
            <person name="Schmutz J."/>
            <person name="Selles B."/>
            <person name="Shapiro H."/>
            <person name="Tanguay P."/>
            <person name="Tuskan G.A."/>
            <person name="Henrissat B."/>
            <person name="Van de Peer Y."/>
            <person name="Rouze P."/>
            <person name="Ellis J.G."/>
            <person name="Dodds P.N."/>
            <person name="Schein J.E."/>
            <person name="Zhong S."/>
            <person name="Hamelin R.C."/>
            <person name="Grigoriev I.V."/>
            <person name="Szabo L.J."/>
            <person name="Martin F."/>
        </authorList>
    </citation>
    <scope>NUCLEOTIDE SEQUENCE [LARGE SCALE GENOMIC DNA]</scope>
    <source>
        <strain evidence="2">98AG31 / pathotype 3-4-7</strain>
    </source>
</reference>
<accession>F4RQ11</accession>
<organism evidence="2">
    <name type="scientific">Melampsora larici-populina (strain 98AG31 / pathotype 3-4-7)</name>
    <name type="common">Poplar leaf rust fungus</name>
    <dbReference type="NCBI Taxonomy" id="747676"/>
    <lineage>
        <taxon>Eukaryota</taxon>
        <taxon>Fungi</taxon>
        <taxon>Dikarya</taxon>
        <taxon>Basidiomycota</taxon>
        <taxon>Pucciniomycotina</taxon>
        <taxon>Pucciniomycetes</taxon>
        <taxon>Pucciniales</taxon>
        <taxon>Melampsoraceae</taxon>
        <taxon>Melampsora</taxon>
    </lineage>
</organism>
<dbReference type="VEuPathDB" id="FungiDB:MELLADRAFT_107505"/>
<dbReference type="OrthoDB" id="10419580at2759"/>